<reference evidence="1" key="1">
    <citation type="journal article" date="2020" name="Stud. Mycol.">
        <title>101 Dothideomycetes genomes: a test case for predicting lifestyles and emergence of pathogens.</title>
        <authorList>
            <person name="Haridas S."/>
            <person name="Albert R."/>
            <person name="Binder M."/>
            <person name="Bloem J."/>
            <person name="Labutti K."/>
            <person name="Salamov A."/>
            <person name="Andreopoulos B."/>
            <person name="Baker S."/>
            <person name="Barry K."/>
            <person name="Bills G."/>
            <person name="Bluhm B."/>
            <person name="Cannon C."/>
            <person name="Castanera R."/>
            <person name="Culley D."/>
            <person name="Daum C."/>
            <person name="Ezra D."/>
            <person name="Gonzalez J."/>
            <person name="Henrissat B."/>
            <person name="Kuo A."/>
            <person name="Liang C."/>
            <person name="Lipzen A."/>
            <person name="Lutzoni F."/>
            <person name="Magnuson J."/>
            <person name="Mondo S."/>
            <person name="Nolan M."/>
            <person name="Ohm R."/>
            <person name="Pangilinan J."/>
            <person name="Park H.-J."/>
            <person name="Ramirez L."/>
            <person name="Alfaro M."/>
            <person name="Sun H."/>
            <person name="Tritt A."/>
            <person name="Yoshinaga Y."/>
            <person name="Zwiers L.-H."/>
            <person name="Turgeon B."/>
            <person name="Goodwin S."/>
            <person name="Spatafora J."/>
            <person name="Crous P."/>
            <person name="Grigoriev I."/>
        </authorList>
    </citation>
    <scope>NUCLEOTIDE SEQUENCE</scope>
    <source>
        <strain evidence="1">CBS 113389</strain>
    </source>
</reference>
<proteinExistence type="predicted"/>
<sequence length="356" mass="38626">MASAEDLGKKLLAEVQVVGLDEVLHTLRVGEGVLEAQYFHCKPLDEILQRALEGRRPTAKDIPRTPIVEICSLHPGGGATQLLYYMCAQAVLPVQYGGKQACTVIVDADGAFSVARLASQLASLVRQTLEVDEATLQTTVSTALKHVHVFHPQTLAATIATIDSLPAYLFDQQRHWSSDRQVGFVALDSASAFYWQDRAEVEDAAFQSTTMAGETAVSTPGPSGYNTLASCLKAASRTFNCPIIVTSWHLGTTPVTHQQQQYASGIRSFRSTFSGAFAQLPALRFVIRRAPVSKFPVGITVMNALREAGDRQKVVDEGRFECFVNEWGMEERGLSGVGRSGFAFSIGADGVMLEEI</sequence>
<dbReference type="Proteomes" id="UP000799767">
    <property type="component" value="Unassembled WGS sequence"/>
</dbReference>
<protein>
    <submittedName>
        <fullName evidence="1">Uncharacterized protein</fullName>
    </submittedName>
</protein>
<dbReference type="PANTHER" id="PTHR46644:SF2">
    <property type="entry name" value="DNA REPAIR PROTEIN XRCC2"/>
    <property type="match status" value="1"/>
</dbReference>
<evidence type="ECO:0000313" key="2">
    <source>
        <dbReference type="Proteomes" id="UP000799767"/>
    </source>
</evidence>
<dbReference type="GO" id="GO:0042148">
    <property type="term" value="P:DNA strand invasion"/>
    <property type="evidence" value="ECO:0007669"/>
    <property type="project" value="TreeGrafter"/>
</dbReference>
<dbReference type="PANTHER" id="PTHR46644">
    <property type="entry name" value="DNA REPAIR PROTEIN XRCC2"/>
    <property type="match status" value="1"/>
</dbReference>
<dbReference type="GO" id="GO:0005657">
    <property type="term" value="C:replication fork"/>
    <property type="evidence" value="ECO:0007669"/>
    <property type="project" value="InterPro"/>
</dbReference>
<dbReference type="InterPro" id="IPR027417">
    <property type="entry name" value="P-loop_NTPase"/>
</dbReference>
<dbReference type="AlphaFoldDB" id="A0A6A6PZU7"/>
<organism evidence="1 2">
    <name type="scientific">Neohortaea acidophila</name>
    <dbReference type="NCBI Taxonomy" id="245834"/>
    <lineage>
        <taxon>Eukaryota</taxon>
        <taxon>Fungi</taxon>
        <taxon>Dikarya</taxon>
        <taxon>Ascomycota</taxon>
        <taxon>Pezizomycotina</taxon>
        <taxon>Dothideomycetes</taxon>
        <taxon>Dothideomycetidae</taxon>
        <taxon>Mycosphaerellales</taxon>
        <taxon>Teratosphaeriaceae</taxon>
        <taxon>Neohortaea</taxon>
    </lineage>
</organism>
<dbReference type="GeneID" id="54479927"/>
<dbReference type="GO" id="GO:0000724">
    <property type="term" value="P:double-strand break repair via homologous recombination"/>
    <property type="evidence" value="ECO:0007669"/>
    <property type="project" value="InterPro"/>
</dbReference>
<dbReference type="SUPFAM" id="SSF52540">
    <property type="entry name" value="P-loop containing nucleoside triphosphate hydrolases"/>
    <property type="match status" value="1"/>
</dbReference>
<dbReference type="CDD" id="cd19490">
    <property type="entry name" value="XRCC2"/>
    <property type="match status" value="1"/>
</dbReference>
<accession>A0A6A6PZU7</accession>
<dbReference type="Gene3D" id="3.40.50.300">
    <property type="entry name" value="P-loop containing nucleotide triphosphate hydrolases"/>
    <property type="match status" value="1"/>
</dbReference>
<keyword evidence="2" id="KW-1185">Reference proteome</keyword>
<dbReference type="RefSeq" id="XP_033591843.1">
    <property type="nucleotide sequence ID" value="XM_033738926.1"/>
</dbReference>
<gene>
    <name evidence="1" type="ORF">BDY17DRAFT_99814</name>
</gene>
<dbReference type="InterPro" id="IPR030547">
    <property type="entry name" value="XRCC2"/>
</dbReference>
<dbReference type="EMBL" id="MU001633">
    <property type="protein sequence ID" value="KAF2485274.1"/>
    <property type="molecule type" value="Genomic_DNA"/>
</dbReference>
<dbReference type="GO" id="GO:0005815">
    <property type="term" value="C:microtubule organizing center"/>
    <property type="evidence" value="ECO:0007669"/>
    <property type="project" value="TreeGrafter"/>
</dbReference>
<dbReference type="GO" id="GO:0000400">
    <property type="term" value="F:four-way junction DNA binding"/>
    <property type="evidence" value="ECO:0007669"/>
    <property type="project" value="TreeGrafter"/>
</dbReference>
<dbReference type="OrthoDB" id="420422at2759"/>
<name>A0A6A6PZU7_9PEZI</name>
<evidence type="ECO:0000313" key="1">
    <source>
        <dbReference type="EMBL" id="KAF2485274.1"/>
    </source>
</evidence>
<dbReference type="GO" id="GO:0033063">
    <property type="term" value="C:Rad51B-Rad51C-Rad51D-XRCC2 complex"/>
    <property type="evidence" value="ECO:0007669"/>
    <property type="project" value="InterPro"/>
</dbReference>